<sequence>MIIYGLGSNGSGQLGIGHHDDVSSPTPLILPQSLKDDEIVNIASGGNHTLFLSKSGSVYSTGDNEDGRCALDPSIPQTTTAQPVRLSPPSSKVLHCTSTWSGSIFATDDGLLVSCGSGSKGELGLGPNRVAAPAPELITDLASIHCQVVHMDASMAHVVVVLSDGSVFVWGNGKNGQIGDAAEVVWSPRRLVVPFAVVRVACGKDFTCLLSDPARGEIMLMGPNKRDRFDIKTSIPKRLDDWDHVAATWGSIFAKDKAGAIRAWGRNDRGQLGPADIEILSKIAAGSEHVLAQTAKGQVIVWGWGEHGNCGMPVDEQKDVKGRFNVLDIPGHVLTIGAGCATSFIVSEGS</sequence>
<evidence type="ECO:0000313" key="5">
    <source>
        <dbReference type="Proteomes" id="UP000799439"/>
    </source>
</evidence>
<dbReference type="OrthoDB" id="5370059at2759"/>
<dbReference type="InterPro" id="IPR058923">
    <property type="entry name" value="RCC1-like_dom"/>
</dbReference>
<feature type="repeat" description="RCC1" evidence="2">
    <location>
        <begin position="297"/>
        <end position="349"/>
    </location>
</feature>
<dbReference type="InterPro" id="IPR000408">
    <property type="entry name" value="Reg_chr_condens"/>
</dbReference>
<feature type="repeat" description="RCC1" evidence="2">
    <location>
        <begin position="110"/>
        <end position="164"/>
    </location>
</feature>
<dbReference type="Gene3D" id="2.130.10.30">
    <property type="entry name" value="Regulator of chromosome condensation 1/beta-lactamase-inhibitor protein II"/>
    <property type="match status" value="2"/>
</dbReference>
<evidence type="ECO:0000256" key="2">
    <source>
        <dbReference type="PROSITE-ProRule" id="PRU00235"/>
    </source>
</evidence>
<reference evidence="4" key="1">
    <citation type="journal article" date="2020" name="Stud. Mycol.">
        <title>101 Dothideomycetes genomes: a test case for predicting lifestyles and emergence of pathogens.</title>
        <authorList>
            <person name="Haridas S."/>
            <person name="Albert R."/>
            <person name="Binder M."/>
            <person name="Bloem J."/>
            <person name="Labutti K."/>
            <person name="Salamov A."/>
            <person name="Andreopoulos B."/>
            <person name="Baker S."/>
            <person name="Barry K."/>
            <person name="Bills G."/>
            <person name="Bluhm B."/>
            <person name="Cannon C."/>
            <person name="Castanera R."/>
            <person name="Culley D."/>
            <person name="Daum C."/>
            <person name="Ezra D."/>
            <person name="Gonzalez J."/>
            <person name="Henrissat B."/>
            <person name="Kuo A."/>
            <person name="Liang C."/>
            <person name="Lipzen A."/>
            <person name="Lutzoni F."/>
            <person name="Magnuson J."/>
            <person name="Mondo S."/>
            <person name="Nolan M."/>
            <person name="Ohm R."/>
            <person name="Pangilinan J."/>
            <person name="Park H.-J."/>
            <person name="Ramirez L."/>
            <person name="Alfaro M."/>
            <person name="Sun H."/>
            <person name="Tritt A."/>
            <person name="Yoshinaga Y."/>
            <person name="Zwiers L.-H."/>
            <person name="Turgeon B."/>
            <person name="Goodwin S."/>
            <person name="Spatafora J."/>
            <person name="Crous P."/>
            <person name="Grigoriev I."/>
        </authorList>
    </citation>
    <scope>NUCLEOTIDE SEQUENCE</scope>
    <source>
        <strain evidence="4">CBS 260.36</strain>
    </source>
</reference>
<proteinExistence type="predicted"/>
<evidence type="ECO:0000256" key="1">
    <source>
        <dbReference type="ARBA" id="ARBA00022737"/>
    </source>
</evidence>
<dbReference type="InterPro" id="IPR051625">
    <property type="entry name" value="Signaling_Regulatory_Domain"/>
</dbReference>
<feature type="repeat" description="RCC1" evidence="2">
    <location>
        <begin position="165"/>
        <end position="213"/>
    </location>
</feature>
<dbReference type="SUPFAM" id="SSF50985">
    <property type="entry name" value="RCC1/BLIP-II"/>
    <property type="match status" value="1"/>
</dbReference>
<feature type="domain" description="RCC1-like" evidence="3">
    <location>
        <begin position="3"/>
        <end position="344"/>
    </location>
</feature>
<protein>
    <submittedName>
        <fullName evidence="4">RCC1/BLIP-II</fullName>
    </submittedName>
</protein>
<comment type="caution">
    <text evidence="4">The sequence shown here is derived from an EMBL/GenBank/DDBJ whole genome shotgun (WGS) entry which is preliminary data.</text>
</comment>
<feature type="repeat" description="RCC1" evidence="2">
    <location>
        <begin position="259"/>
        <end position="296"/>
    </location>
</feature>
<evidence type="ECO:0000313" key="4">
    <source>
        <dbReference type="EMBL" id="KAF2147831.1"/>
    </source>
</evidence>
<keyword evidence="1" id="KW-0677">Repeat</keyword>
<feature type="repeat" description="RCC1" evidence="2">
    <location>
        <begin position="1"/>
        <end position="55"/>
    </location>
</feature>
<dbReference type="PROSITE" id="PS50012">
    <property type="entry name" value="RCC1_3"/>
    <property type="match status" value="5"/>
</dbReference>
<keyword evidence="5" id="KW-1185">Reference proteome</keyword>
<dbReference type="PANTHER" id="PTHR22872">
    <property type="entry name" value="BTK-BINDING PROTEIN-RELATED"/>
    <property type="match status" value="1"/>
</dbReference>
<gene>
    <name evidence="4" type="ORF">K461DRAFT_73007</name>
</gene>
<name>A0A9P4IT36_9PEZI</name>
<evidence type="ECO:0000259" key="3">
    <source>
        <dbReference type="Pfam" id="PF25390"/>
    </source>
</evidence>
<dbReference type="Pfam" id="PF25390">
    <property type="entry name" value="WD40_RLD"/>
    <property type="match status" value="1"/>
</dbReference>
<accession>A0A9P4IT36</accession>
<dbReference type="Proteomes" id="UP000799439">
    <property type="component" value="Unassembled WGS sequence"/>
</dbReference>
<dbReference type="PANTHER" id="PTHR22872:SF2">
    <property type="entry name" value="INHIBITOR OF BRUTON TYROSINE KINASE"/>
    <property type="match status" value="1"/>
</dbReference>
<dbReference type="EMBL" id="ML996095">
    <property type="protein sequence ID" value="KAF2147831.1"/>
    <property type="molecule type" value="Genomic_DNA"/>
</dbReference>
<organism evidence="4 5">
    <name type="scientific">Myriangium duriaei CBS 260.36</name>
    <dbReference type="NCBI Taxonomy" id="1168546"/>
    <lineage>
        <taxon>Eukaryota</taxon>
        <taxon>Fungi</taxon>
        <taxon>Dikarya</taxon>
        <taxon>Ascomycota</taxon>
        <taxon>Pezizomycotina</taxon>
        <taxon>Dothideomycetes</taxon>
        <taxon>Dothideomycetidae</taxon>
        <taxon>Myriangiales</taxon>
        <taxon>Myriangiaceae</taxon>
        <taxon>Myriangium</taxon>
    </lineage>
</organism>
<dbReference type="InterPro" id="IPR009091">
    <property type="entry name" value="RCC1/BLIP-II"/>
</dbReference>
<dbReference type="AlphaFoldDB" id="A0A9P4IT36"/>
<dbReference type="PRINTS" id="PR00633">
    <property type="entry name" value="RCCNDNSATION"/>
</dbReference>
<dbReference type="PROSITE" id="PS00626">
    <property type="entry name" value="RCC1_2"/>
    <property type="match status" value="1"/>
</dbReference>